<sequence>MQSLWMLLACAMFAMMGAFVKVAADFGATLPEIVLFRGIPSVLLLYFWARSTRRTIRPSSWRLHIWRNLSGIMSMWLGFFALSHLTLPTAVSLNYTAPLFIAGWMLCFGGAQRDPVRVLAVLAGFLGVLGVLRPSIQHDQWLAALMGLGAGGLAAIAMMQVRQLGQVGEPEWRTVLLFSLGVCASGLGGIAFQGWRTSDPLALLALVGLGLAGLVGQLAMTRAFGLGSTLLTAALQYVTIIFAALIGVLFWGDRPAPLAWAGMALIIGSGLLSVWRTYTEARALRGDGRAAPPAGPGFSTKEVTPS</sequence>
<feature type="transmembrane region" description="Helical" evidence="6">
    <location>
        <begin position="201"/>
        <end position="219"/>
    </location>
</feature>
<organism evidence="8 9">
    <name type="scientific">Castellaniella denitrificans</name>
    <dbReference type="NCBI Taxonomy" id="56119"/>
    <lineage>
        <taxon>Bacteria</taxon>
        <taxon>Pseudomonadati</taxon>
        <taxon>Pseudomonadota</taxon>
        <taxon>Betaproteobacteria</taxon>
        <taxon>Burkholderiales</taxon>
        <taxon>Alcaligenaceae</taxon>
        <taxon>Castellaniella</taxon>
    </lineage>
</organism>
<feature type="region of interest" description="Disordered" evidence="5">
    <location>
        <begin position="287"/>
        <end position="306"/>
    </location>
</feature>
<evidence type="ECO:0000259" key="7">
    <source>
        <dbReference type="Pfam" id="PF00892"/>
    </source>
</evidence>
<dbReference type="PANTHER" id="PTHR22911">
    <property type="entry name" value="ACYL-MALONYL CONDENSING ENZYME-RELATED"/>
    <property type="match status" value="1"/>
</dbReference>
<feature type="transmembrane region" description="Helical" evidence="6">
    <location>
        <begin position="258"/>
        <end position="275"/>
    </location>
</feature>
<feature type="transmembrane region" description="Helical" evidence="6">
    <location>
        <begin position="174"/>
        <end position="195"/>
    </location>
</feature>
<accession>A0ABT4M3M1</accession>
<feature type="domain" description="EamA" evidence="7">
    <location>
        <begin position="4"/>
        <end position="132"/>
    </location>
</feature>
<dbReference type="EMBL" id="JAPWHE010000004">
    <property type="protein sequence ID" value="MCZ4329892.1"/>
    <property type="molecule type" value="Genomic_DNA"/>
</dbReference>
<feature type="transmembrane region" description="Helical" evidence="6">
    <location>
        <begin position="231"/>
        <end position="252"/>
    </location>
</feature>
<keyword evidence="2 6" id="KW-0812">Transmembrane</keyword>
<dbReference type="InterPro" id="IPR000620">
    <property type="entry name" value="EamA_dom"/>
</dbReference>
<proteinExistence type="predicted"/>
<name>A0ABT4M3M1_9BURK</name>
<keyword evidence="3 6" id="KW-1133">Transmembrane helix</keyword>
<feature type="domain" description="EamA" evidence="7">
    <location>
        <begin position="142"/>
        <end position="273"/>
    </location>
</feature>
<evidence type="ECO:0000256" key="5">
    <source>
        <dbReference type="SAM" id="MobiDB-lite"/>
    </source>
</evidence>
<feature type="transmembrane region" description="Helical" evidence="6">
    <location>
        <begin position="142"/>
        <end position="162"/>
    </location>
</feature>
<comment type="caution">
    <text evidence="8">The sequence shown here is derived from an EMBL/GenBank/DDBJ whole genome shotgun (WGS) entry which is preliminary data.</text>
</comment>
<evidence type="ECO:0000313" key="8">
    <source>
        <dbReference type="EMBL" id="MCZ4329892.1"/>
    </source>
</evidence>
<evidence type="ECO:0000256" key="4">
    <source>
        <dbReference type="ARBA" id="ARBA00023136"/>
    </source>
</evidence>
<protein>
    <submittedName>
        <fullName evidence="8">DMT family transporter</fullName>
    </submittedName>
</protein>
<dbReference type="RefSeq" id="WP_269358061.1">
    <property type="nucleotide sequence ID" value="NZ_JAPWHE010000004.1"/>
</dbReference>
<dbReference type="Proteomes" id="UP001068379">
    <property type="component" value="Unassembled WGS sequence"/>
</dbReference>
<dbReference type="PANTHER" id="PTHR22911:SF6">
    <property type="entry name" value="SOLUTE CARRIER FAMILY 35 MEMBER G1"/>
    <property type="match status" value="1"/>
</dbReference>
<dbReference type="Pfam" id="PF00892">
    <property type="entry name" value="EamA"/>
    <property type="match status" value="2"/>
</dbReference>
<feature type="transmembrane region" description="Helical" evidence="6">
    <location>
        <begin position="118"/>
        <end position="136"/>
    </location>
</feature>
<feature type="transmembrane region" description="Helical" evidence="6">
    <location>
        <begin position="69"/>
        <end position="87"/>
    </location>
</feature>
<evidence type="ECO:0000256" key="2">
    <source>
        <dbReference type="ARBA" id="ARBA00022692"/>
    </source>
</evidence>
<evidence type="ECO:0000256" key="3">
    <source>
        <dbReference type="ARBA" id="ARBA00022989"/>
    </source>
</evidence>
<feature type="transmembrane region" description="Helical" evidence="6">
    <location>
        <begin position="93"/>
        <end position="111"/>
    </location>
</feature>
<dbReference type="SUPFAM" id="SSF103481">
    <property type="entry name" value="Multidrug resistance efflux transporter EmrE"/>
    <property type="match status" value="2"/>
</dbReference>
<feature type="transmembrane region" description="Helical" evidence="6">
    <location>
        <begin position="33"/>
        <end position="49"/>
    </location>
</feature>
<gene>
    <name evidence="8" type="ORF">O4H32_08020</name>
</gene>
<evidence type="ECO:0000256" key="1">
    <source>
        <dbReference type="ARBA" id="ARBA00004141"/>
    </source>
</evidence>
<dbReference type="InterPro" id="IPR037185">
    <property type="entry name" value="EmrE-like"/>
</dbReference>
<evidence type="ECO:0000256" key="6">
    <source>
        <dbReference type="SAM" id="Phobius"/>
    </source>
</evidence>
<reference evidence="8" key="1">
    <citation type="submission" date="2022-12" db="EMBL/GenBank/DDBJ databases">
        <title>Bacterial isolates from different developmental stages of Nematostella vectensis.</title>
        <authorList>
            <person name="Fraune S."/>
        </authorList>
    </citation>
    <scope>NUCLEOTIDE SEQUENCE</scope>
    <source>
        <strain evidence="8">G21619-S1</strain>
    </source>
</reference>
<comment type="subcellular location">
    <subcellularLocation>
        <location evidence="1">Membrane</location>
        <topology evidence="1">Multi-pass membrane protein</topology>
    </subcellularLocation>
</comment>
<evidence type="ECO:0000313" key="9">
    <source>
        <dbReference type="Proteomes" id="UP001068379"/>
    </source>
</evidence>
<keyword evidence="9" id="KW-1185">Reference proteome</keyword>
<keyword evidence="4 6" id="KW-0472">Membrane</keyword>